<dbReference type="Proteomes" id="UP000663873">
    <property type="component" value="Unassembled WGS sequence"/>
</dbReference>
<name>A0A821Z8E2_9BILA</name>
<evidence type="ECO:0000313" key="2">
    <source>
        <dbReference type="Proteomes" id="UP000663873"/>
    </source>
</evidence>
<protein>
    <submittedName>
        <fullName evidence="1">Uncharacterized protein</fullName>
    </submittedName>
</protein>
<evidence type="ECO:0000313" key="1">
    <source>
        <dbReference type="EMBL" id="CAF4978385.1"/>
    </source>
</evidence>
<dbReference type="AlphaFoldDB" id="A0A821Z8E2"/>
<proteinExistence type="predicted"/>
<sequence>MFPYNGMVAIKHTPILAADQREICFNYNGNRGCTNHVSQCTQ</sequence>
<gene>
    <name evidence="1" type="ORF">UJA718_LOCUS49165</name>
</gene>
<organism evidence="1 2">
    <name type="scientific">Rotaria socialis</name>
    <dbReference type="NCBI Taxonomy" id="392032"/>
    <lineage>
        <taxon>Eukaryota</taxon>
        <taxon>Metazoa</taxon>
        <taxon>Spiralia</taxon>
        <taxon>Gnathifera</taxon>
        <taxon>Rotifera</taxon>
        <taxon>Eurotatoria</taxon>
        <taxon>Bdelloidea</taxon>
        <taxon>Philodinida</taxon>
        <taxon>Philodinidae</taxon>
        <taxon>Rotaria</taxon>
    </lineage>
</organism>
<accession>A0A821Z8E2</accession>
<reference evidence="1" key="1">
    <citation type="submission" date="2021-02" db="EMBL/GenBank/DDBJ databases">
        <authorList>
            <person name="Nowell W R."/>
        </authorList>
    </citation>
    <scope>NUCLEOTIDE SEQUENCE</scope>
</reference>
<feature type="non-terminal residue" evidence="1">
    <location>
        <position position="42"/>
    </location>
</feature>
<dbReference type="EMBL" id="CAJOBP010101819">
    <property type="protein sequence ID" value="CAF4978385.1"/>
    <property type="molecule type" value="Genomic_DNA"/>
</dbReference>
<comment type="caution">
    <text evidence="1">The sequence shown here is derived from an EMBL/GenBank/DDBJ whole genome shotgun (WGS) entry which is preliminary data.</text>
</comment>
<keyword evidence="2" id="KW-1185">Reference proteome</keyword>